<dbReference type="InterPro" id="IPR009875">
    <property type="entry name" value="PilZ_domain"/>
</dbReference>
<dbReference type="RefSeq" id="WP_011523943.1">
    <property type="nucleotide sequence ID" value="NC_008009.1"/>
</dbReference>
<dbReference type="SUPFAM" id="SSF141371">
    <property type="entry name" value="PilZ domain-like"/>
    <property type="match status" value="1"/>
</dbReference>
<proteinExistence type="predicted"/>
<dbReference type="Pfam" id="PF07238">
    <property type="entry name" value="PilZ"/>
    <property type="match status" value="1"/>
</dbReference>
<name>Q1ILV6_KORVE</name>
<protein>
    <submittedName>
        <fullName evidence="2">Type IV pilus assembly PilZ</fullName>
    </submittedName>
</protein>
<dbReference type="KEGG" id="aba:Acid345_3143"/>
<dbReference type="GO" id="GO:0035438">
    <property type="term" value="F:cyclic-di-GMP binding"/>
    <property type="evidence" value="ECO:0007669"/>
    <property type="project" value="InterPro"/>
</dbReference>
<dbReference type="AlphaFoldDB" id="Q1ILV6"/>
<dbReference type="OrthoDB" id="276604at2"/>
<reference evidence="2 3" key="1">
    <citation type="journal article" date="2009" name="Appl. Environ. Microbiol.">
        <title>Three genomes from the phylum Acidobacteria provide insight into the lifestyles of these microorganisms in soils.</title>
        <authorList>
            <person name="Ward N.L."/>
            <person name="Challacombe J.F."/>
            <person name="Janssen P.H."/>
            <person name="Henrissat B."/>
            <person name="Coutinho P.M."/>
            <person name="Wu M."/>
            <person name="Xie G."/>
            <person name="Haft D.H."/>
            <person name="Sait M."/>
            <person name="Badger J."/>
            <person name="Barabote R.D."/>
            <person name="Bradley B."/>
            <person name="Brettin T.S."/>
            <person name="Brinkac L.M."/>
            <person name="Bruce D."/>
            <person name="Creasy T."/>
            <person name="Daugherty S.C."/>
            <person name="Davidsen T.M."/>
            <person name="DeBoy R.T."/>
            <person name="Detter J.C."/>
            <person name="Dodson R.J."/>
            <person name="Durkin A.S."/>
            <person name="Ganapathy A."/>
            <person name="Gwinn-Giglio M."/>
            <person name="Han C.S."/>
            <person name="Khouri H."/>
            <person name="Kiss H."/>
            <person name="Kothari S.P."/>
            <person name="Madupu R."/>
            <person name="Nelson K.E."/>
            <person name="Nelson W.C."/>
            <person name="Paulsen I."/>
            <person name="Penn K."/>
            <person name="Ren Q."/>
            <person name="Rosovitz M.J."/>
            <person name="Selengut J.D."/>
            <person name="Shrivastava S."/>
            <person name="Sullivan S.A."/>
            <person name="Tapia R."/>
            <person name="Thompson L.S."/>
            <person name="Watkins K.L."/>
            <person name="Yang Q."/>
            <person name="Yu C."/>
            <person name="Zafar N."/>
            <person name="Zhou L."/>
            <person name="Kuske C.R."/>
        </authorList>
    </citation>
    <scope>NUCLEOTIDE SEQUENCE [LARGE SCALE GENOMIC DNA]</scope>
    <source>
        <strain evidence="2 3">Ellin345</strain>
    </source>
</reference>
<evidence type="ECO:0000313" key="3">
    <source>
        <dbReference type="Proteomes" id="UP000002432"/>
    </source>
</evidence>
<gene>
    <name evidence="2" type="ordered locus">Acid345_3143</name>
</gene>
<dbReference type="HOGENOM" id="CLU_2081722_0_0_0"/>
<dbReference type="EMBL" id="CP000360">
    <property type="protein sequence ID" value="ABF42144.1"/>
    <property type="molecule type" value="Genomic_DNA"/>
</dbReference>
<dbReference type="EnsemblBacteria" id="ABF42144">
    <property type="protein sequence ID" value="ABF42144"/>
    <property type="gene ID" value="Acid345_3143"/>
</dbReference>
<feature type="domain" description="PilZ" evidence="1">
    <location>
        <begin position="13"/>
        <end position="106"/>
    </location>
</feature>
<sequence length="117" mass="12882">MPGSAGRVNRKLTRFDLDKRVRITLSTDGKTTVFHGRTCDLSEGGMCALISGQLRVADHVSLEVNGLDEGPVSVSAKVRHARGFYYGFEFCDLTRQQSASLVKLITRNGSPKLRARQ</sequence>
<dbReference type="Gene3D" id="2.40.10.220">
    <property type="entry name" value="predicted glycosyltransferase like domains"/>
    <property type="match status" value="1"/>
</dbReference>
<dbReference type="Proteomes" id="UP000002432">
    <property type="component" value="Chromosome"/>
</dbReference>
<keyword evidence="3" id="KW-1185">Reference proteome</keyword>
<evidence type="ECO:0000313" key="2">
    <source>
        <dbReference type="EMBL" id="ABF42144.1"/>
    </source>
</evidence>
<evidence type="ECO:0000259" key="1">
    <source>
        <dbReference type="Pfam" id="PF07238"/>
    </source>
</evidence>
<organism evidence="2 3">
    <name type="scientific">Koribacter versatilis (strain Ellin345)</name>
    <dbReference type="NCBI Taxonomy" id="204669"/>
    <lineage>
        <taxon>Bacteria</taxon>
        <taxon>Pseudomonadati</taxon>
        <taxon>Acidobacteriota</taxon>
        <taxon>Terriglobia</taxon>
        <taxon>Terriglobales</taxon>
        <taxon>Candidatus Korobacteraceae</taxon>
        <taxon>Candidatus Korobacter</taxon>
    </lineage>
</organism>
<accession>Q1ILV6</accession>